<dbReference type="Pfam" id="PF00069">
    <property type="entry name" value="Pkinase"/>
    <property type="match status" value="1"/>
</dbReference>
<dbReference type="Gene3D" id="1.10.510.10">
    <property type="entry name" value="Transferase(Phosphotransferase) domain 1"/>
    <property type="match status" value="1"/>
</dbReference>
<evidence type="ECO:0000256" key="5">
    <source>
        <dbReference type="ARBA" id="ARBA00022840"/>
    </source>
</evidence>
<accession>A0A438EYL7</accession>
<evidence type="ECO:0000256" key="1">
    <source>
        <dbReference type="ARBA" id="ARBA00022527"/>
    </source>
</evidence>
<comment type="caution">
    <text evidence="8">The sequence shown here is derived from an EMBL/GenBank/DDBJ whole genome shotgun (WGS) entry which is preliminary data.</text>
</comment>
<dbReference type="InterPro" id="IPR000719">
    <property type="entry name" value="Prot_kinase_dom"/>
</dbReference>
<dbReference type="AlphaFoldDB" id="A0A438EYL7"/>
<protein>
    <submittedName>
        <fullName evidence="8">Serine/threonine-protein kinase AtPK1/AtPK6</fullName>
    </submittedName>
</protein>
<evidence type="ECO:0000313" key="9">
    <source>
        <dbReference type="Proteomes" id="UP000288805"/>
    </source>
</evidence>
<keyword evidence="1" id="KW-0723">Serine/threonine-protein kinase</keyword>
<dbReference type="Gene3D" id="3.30.200.20">
    <property type="entry name" value="Phosphorylase Kinase, domain 1"/>
    <property type="match status" value="1"/>
</dbReference>
<evidence type="ECO:0000256" key="2">
    <source>
        <dbReference type="ARBA" id="ARBA00022679"/>
    </source>
</evidence>
<organism evidence="8 9">
    <name type="scientific">Vitis vinifera</name>
    <name type="common">Grape</name>
    <dbReference type="NCBI Taxonomy" id="29760"/>
    <lineage>
        <taxon>Eukaryota</taxon>
        <taxon>Viridiplantae</taxon>
        <taxon>Streptophyta</taxon>
        <taxon>Embryophyta</taxon>
        <taxon>Tracheophyta</taxon>
        <taxon>Spermatophyta</taxon>
        <taxon>Magnoliopsida</taxon>
        <taxon>eudicotyledons</taxon>
        <taxon>Gunneridae</taxon>
        <taxon>Pentapetalae</taxon>
        <taxon>rosids</taxon>
        <taxon>Vitales</taxon>
        <taxon>Vitaceae</taxon>
        <taxon>Viteae</taxon>
        <taxon>Vitis</taxon>
    </lineage>
</organism>
<keyword evidence="2" id="KW-0808">Transferase</keyword>
<feature type="chain" id="PRO_5019388202" evidence="6">
    <location>
        <begin position="21"/>
        <end position="77"/>
    </location>
</feature>
<proteinExistence type="predicted"/>
<dbReference type="PROSITE" id="PS50011">
    <property type="entry name" value="PROTEIN_KINASE_DOM"/>
    <property type="match status" value="1"/>
</dbReference>
<evidence type="ECO:0000256" key="6">
    <source>
        <dbReference type="SAM" id="SignalP"/>
    </source>
</evidence>
<name>A0A438EYL7_VITVI</name>
<dbReference type="Proteomes" id="UP000288805">
    <property type="component" value="Unassembled WGS sequence"/>
</dbReference>
<dbReference type="GO" id="GO:0005524">
    <property type="term" value="F:ATP binding"/>
    <property type="evidence" value="ECO:0007669"/>
    <property type="project" value="UniProtKB-KW"/>
</dbReference>
<dbReference type="EMBL" id="QGNW01001162">
    <property type="protein sequence ID" value="RVW52796.1"/>
    <property type="molecule type" value="Genomic_DNA"/>
</dbReference>
<dbReference type="SUPFAM" id="SSF56112">
    <property type="entry name" value="Protein kinase-like (PK-like)"/>
    <property type="match status" value="1"/>
</dbReference>
<keyword evidence="6" id="KW-0732">Signal</keyword>
<keyword evidence="5" id="KW-0067">ATP-binding</keyword>
<evidence type="ECO:0000256" key="4">
    <source>
        <dbReference type="ARBA" id="ARBA00022777"/>
    </source>
</evidence>
<evidence type="ECO:0000313" key="8">
    <source>
        <dbReference type="EMBL" id="RVW52796.1"/>
    </source>
</evidence>
<dbReference type="GO" id="GO:0004674">
    <property type="term" value="F:protein serine/threonine kinase activity"/>
    <property type="evidence" value="ECO:0007669"/>
    <property type="project" value="UniProtKB-KW"/>
</dbReference>
<feature type="domain" description="Protein kinase" evidence="7">
    <location>
        <begin position="1"/>
        <end position="77"/>
    </location>
</feature>
<sequence length="77" mass="8701">MHVCVCVYALLCSYSSLLYSQTNSKLYLIMDFVNGGHLFFHLYRQGIFSEDQARVYIAEIVSAVSHLHKSGHRTSGS</sequence>
<reference evidence="8 9" key="1">
    <citation type="journal article" date="2018" name="PLoS Genet.">
        <title>Population sequencing reveals clonal diversity and ancestral inbreeding in the grapevine cultivar Chardonnay.</title>
        <authorList>
            <person name="Roach M.J."/>
            <person name="Johnson D.L."/>
            <person name="Bohlmann J."/>
            <person name="van Vuuren H.J."/>
            <person name="Jones S.J."/>
            <person name="Pretorius I.S."/>
            <person name="Schmidt S.A."/>
            <person name="Borneman A.R."/>
        </authorList>
    </citation>
    <scope>NUCLEOTIDE SEQUENCE [LARGE SCALE GENOMIC DNA]</scope>
    <source>
        <strain evidence="9">cv. Chardonnay</strain>
        <tissue evidence="8">Leaf</tissue>
    </source>
</reference>
<dbReference type="PANTHER" id="PTHR24351">
    <property type="entry name" value="RIBOSOMAL PROTEIN S6 KINASE"/>
    <property type="match status" value="1"/>
</dbReference>
<keyword evidence="3" id="KW-0547">Nucleotide-binding</keyword>
<evidence type="ECO:0000259" key="7">
    <source>
        <dbReference type="PROSITE" id="PS50011"/>
    </source>
</evidence>
<feature type="signal peptide" evidence="6">
    <location>
        <begin position="1"/>
        <end position="20"/>
    </location>
</feature>
<evidence type="ECO:0000256" key="3">
    <source>
        <dbReference type="ARBA" id="ARBA00022741"/>
    </source>
</evidence>
<keyword evidence="4 8" id="KW-0418">Kinase</keyword>
<dbReference type="InterPro" id="IPR011009">
    <property type="entry name" value="Kinase-like_dom_sf"/>
</dbReference>
<gene>
    <name evidence="8" type="primary">ATPK1</name>
    <name evidence="8" type="ORF">CK203_076661</name>
</gene>